<keyword evidence="5 11" id="KW-0812">Transmembrane</keyword>
<evidence type="ECO:0000256" key="2">
    <source>
        <dbReference type="ARBA" id="ARBA00006742"/>
    </source>
</evidence>
<reference evidence="12 13" key="1">
    <citation type="submission" date="2017-11" db="EMBL/GenBank/DDBJ databases">
        <title>Genomic Encyclopedia of Archaeal and Bacterial Type Strains, Phase II (KMG-II): From Individual Species to Whole Genera.</title>
        <authorList>
            <person name="Goeker M."/>
        </authorList>
    </citation>
    <scope>NUCLEOTIDE SEQUENCE [LARGE SCALE GENOMIC DNA]</scope>
    <source>
        <strain evidence="12 13">DSM 22413</strain>
    </source>
</reference>
<evidence type="ECO:0000256" key="9">
    <source>
        <dbReference type="ARBA" id="ARBA00023136"/>
    </source>
</evidence>
<evidence type="ECO:0000256" key="4">
    <source>
        <dbReference type="ARBA" id="ARBA00022475"/>
    </source>
</evidence>
<keyword evidence="8" id="KW-0811">Translocation</keyword>
<comment type="subcellular location">
    <subcellularLocation>
        <location evidence="1">Cell membrane</location>
        <topology evidence="1">Single-pass membrane protein</topology>
    </subcellularLocation>
</comment>
<comment type="caution">
    <text evidence="12">The sequence shown here is derived from an EMBL/GenBank/DDBJ whole genome shotgun (WGS) entry which is preliminary data.</text>
</comment>
<protein>
    <submittedName>
        <fullName evidence="12">Preprotein translocase subunit YajC</fullName>
    </submittedName>
</protein>
<gene>
    <name evidence="12" type="ORF">CLV34_2832</name>
</gene>
<proteinExistence type="inferred from homology"/>
<dbReference type="AlphaFoldDB" id="A0A2M8W407"/>
<keyword evidence="6" id="KW-0653">Protein transport</keyword>
<evidence type="ECO:0000256" key="5">
    <source>
        <dbReference type="ARBA" id="ARBA00022692"/>
    </source>
</evidence>
<keyword evidence="3" id="KW-0813">Transport</keyword>
<evidence type="ECO:0000256" key="6">
    <source>
        <dbReference type="ARBA" id="ARBA00022927"/>
    </source>
</evidence>
<evidence type="ECO:0000256" key="7">
    <source>
        <dbReference type="ARBA" id="ARBA00022989"/>
    </source>
</evidence>
<organism evidence="12 13">
    <name type="scientific">Luteimicrobium subarcticum</name>
    <dbReference type="NCBI Taxonomy" id="620910"/>
    <lineage>
        <taxon>Bacteria</taxon>
        <taxon>Bacillati</taxon>
        <taxon>Actinomycetota</taxon>
        <taxon>Actinomycetes</taxon>
        <taxon>Micrococcales</taxon>
        <taxon>Luteimicrobium</taxon>
    </lineage>
</organism>
<feature type="region of interest" description="Disordered" evidence="10">
    <location>
        <begin position="101"/>
        <end position="163"/>
    </location>
</feature>
<evidence type="ECO:0000313" key="12">
    <source>
        <dbReference type="EMBL" id="PJI85648.1"/>
    </source>
</evidence>
<dbReference type="PANTHER" id="PTHR33909">
    <property type="entry name" value="SEC TRANSLOCON ACCESSORY COMPLEX SUBUNIT YAJC"/>
    <property type="match status" value="1"/>
</dbReference>
<dbReference type="Pfam" id="PF02699">
    <property type="entry name" value="YajC"/>
    <property type="match status" value="1"/>
</dbReference>
<feature type="compositionally biased region" description="Low complexity" evidence="10">
    <location>
        <begin position="109"/>
        <end position="125"/>
    </location>
</feature>
<dbReference type="InterPro" id="IPR003849">
    <property type="entry name" value="Preprotein_translocase_YajC"/>
</dbReference>
<dbReference type="EMBL" id="PGTZ01000011">
    <property type="protein sequence ID" value="PJI85648.1"/>
    <property type="molecule type" value="Genomic_DNA"/>
</dbReference>
<dbReference type="GO" id="GO:0005886">
    <property type="term" value="C:plasma membrane"/>
    <property type="evidence" value="ECO:0007669"/>
    <property type="project" value="UniProtKB-SubCell"/>
</dbReference>
<dbReference type="SMART" id="SM01323">
    <property type="entry name" value="YajC"/>
    <property type="match status" value="1"/>
</dbReference>
<evidence type="ECO:0000256" key="8">
    <source>
        <dbReference type="ARBA" id="ARBA00023010"/>
    </source>
</evidence>
<name>A0A2M8W407_9MICO</name>
<keyword evidence="4" id="KW-1003">Cell membrane</keyword>
<evidence type="ECO:0000313" key="13">
    <source>
        <dbReference type="Proteomes" id="UP000231586"/>
    </source>
</evidence>
<dbReference type="GO" id="GO:0015031">
    <property type="term" value="P:protein transport"/>
    <property type="evidence" value="ECO:0007669"/>
    <property type="project" value="UniProtKB-KW"/>
</dbReference>
<feature type="transmembrane region" description="Helical" evidence="11">
    <location>
        <begin position="19"/>
        <end position="36"/>
    </location>
</feature>
<sequence>MHAITVVAESQQKSGSGNFMLLAILAILFVGVFFMSSRTRKAQKKQQEFRSTLTPGQEVMTASGMLGTVVAVSDDEITIESTPGTQSRWVRAAISRVIEPTVEQHEPAAEGVSASTAAGAETAPAGFTEQRALDKDVLEIPDDLSGLPEADRKDGDDGKPSTK</sequence>
<keyword evidence="9 11" id="KW-0472">Membrane</keyword>
<dbReference type="PANTHER" id="PTHR33909:SF1">
    <property type="entry name" value="SEC TRANSLOCON ACCESSORY COMPLEX SUBUNIT YAJC"/>
    <property type="match status" value="1"/>
</dbReference>
<dbReference type="PRINTS" id="PR01853">
    <property type="entry name" value="YAJCTRNLCASE"/>
</dbReference>
<keyword evidence="7 11" id="KW-1133">Transmembrane helix</keyword>
<accession>A0A2M8W407</accession>
<dbReference type="Proteomes" id="UP000231586">
    <property type="component" value="Unassembled WGS sequence"/>
</dbReference>
<evidence type="ECO:0000256" key="3">
    <source>
        <dbReference type="ARBA" id="ARBA00022448"/>
    </source>
</evidence>
<feature type="compositionally biased region" description="Basic and acidic residues" evidence="10">
    <location>
        <begin position="149"/>
        <end position="163"/>
    </location>
</feature>
<comment type="similarity">
    <text evidence="2">Belongs to the YajC family.</text>
</comment>
<dbReference type="NCBIfam" id="TIGR00739">
    <property type="entry name" value="yajC"/>
    <property type="match status" value="1"/>
</dbReference>
<keyword evidence="13" id="KW-1185">Reference proteome</keyword>
<evidence type="ECO:0000256" key="11">
    <source>
        <dbReference type="SAM" id="Phobius"/>
    </source>
</evidence>
<dbReference type="RefSeq" id="WP_245859247.1">
    <property type="nucleotide sequence ID" value="NZ_PGTZ01000011.1"/>
</dbReference>
<evidence type="ECO:0000256" key="10">
    <source>
        <dbReference type="SAM" id="MobiDB-lite"/>
    </source>
</evidence>
<evidence type="ECO:0000256" key="1">
    <source>
        <dbReference type="ARBA" id="ARBA00004162"/>
    </source>
</evidence>